<protein>
    <submittedName>
        <fullName evidence="3">Uncharacterized protein</fullName>
    </submittedName>
</protein>
<gene>
    <name evidence="3" type="ORF">FLL46_18415</name>
</gene>
<feature type="coiled-coil region" evidence="1">
    <location>
        <begin position="33"/>
        <end position="78"/>
    </location>
</feature>
<dbReference type="Proteomes" id="UP000315439">
    <property type="component" value="Unassembled WGS sequence"/>
</dbReference>
<sequence>MGNIISQFPIISLTLLLILIAVGLWLWLLHFYLKPHEEKMSVMEQNIEELRDEVLTMQERERKRVQRISEKRRLLKEKQSIKNVEVSRKVDNKEKAERLVVNDLQTLLDTWSDKKLTKLQRKNIEDSYIGKKVNWEVKVMSVSEEKNDQIWVTIAPKSADLGIDSAHAVFDKMFKRRLLDIDNGEVVVITGIVERFFLSPVIGDCFLVNSNVASQPRLVS</sequence>
<evidence type="ECO:0000313" key="4">
    <source>
        <dbReference type="Proteomes" id="UP000315439"/>
    </source>
</evidence>
<dbReference type="OrthoDB" id="7063392at2"/>
<accession>A0A545U8U9</accession>
<keyword evidence="2" id="KW-1133">Transmembrane helix</keyword>
<comment type="caution">
    <text evidence="3">The sequence shown here is derived from an EMBL/GenBank/DDBJ whole genome shotgun (WGS) entry which is preliminary data.</text>
</comment>
<keyword evidence="4" id="KW-1185">Reference proteome</keyword>
<keyword evidence="2" id="KW-0812">Transmembrane</keyword>
<evidence type="ECO:0000256" key="1">
    <source>
        <dbReference type="SAM" id="Coils"/>
    </source>
</evidence>
<keyword evidence="1" id="KW-0175">Coiled coil</keyword>
<dbReference type="EMBL" id="VIKS01000011">
    <property type="protein sequence ID" value="TQV85897.1"/>
    <property type="molecule type" value="Genomic_DNA"/>
</dbReference>
<evidence type="ECO:0000256" key="2">
    <source>
        <dbReference type="SAM" id="Phobius"/>
    </source>
</evidence>
<reference evidence="3 4" key="1">
    <citation type="submission" date="2019-07" db="EMBL/GenBank/DDBJ databases">
        <title>Draft genome for Aliikangiella sp. M105.</title>
        <authorList>
            <person name="Wang G."/>
        </authorList>
    </citation>
    <scope>NUCLEOTIDE SEQUENCE [LARGE SCALE GENOMIC DNA]</scope>
    <source>
        <strain evidence="3 4">M105</strain>
    </source>
</reference>
<dbReference type="AlphaFoldDB" id="A0A545U8U9"/>
<feature type="transmembrane region" description="Helical" evidence="2">
    <location>
        <begin position="6"/>
        <end position="33"/>
    </location>
</feature>
<name>A0A545U8U9_9GAMM</name>
<keyword evidence="2" id="KW-0472">Membrane</keyword>
<dbReference type="RefSeq" id="WP_142932816.1">
    <property type="nucleotide sequence ID" value="NZ_ML660167.1"/>
</dbReference>
<evidence type="ECO:0000313" key="3">
    <source>
        <dbReference type="EMBL" id="TQV85897.1"/>
    </source>
</evidence>
<proteinExistence type="predicted"/>
<organism evidence="3 4">
    <name type="scientific">Aliikangiella coralliicola</name>
    <dbReference type="NCBI Taxonomy" id="2592383"/>
    <lineage>
        <taxon>Bacteria</taxon>
        <taxon>Pseudomonadati</taxon>
        <taxon>Pseudomonadota</taxon>
        <taxon>Gammaproteobacteria</taxon>
        <taxon>Oceanospirillales</taxon>
        <taxon>Pleioneaceae</taxon>
        <taxon>Aliikangiella</taxon>
    </lineage>
</organism>